<dbReference type="Proteomes" id="UP000639772">
    <property type="component" value="Chromosome 10"/>
</dbReference>
<dbReference type="AlphaFoldDB" id="A0A835QCT6"/>
<proteinExistence type="predicted"/>
<accession>A0A835QCT6</accession>
<sequence length="66" mass="7092">MEASGWSRSGVLNLGYNGSPALLYKGRGGCLAVVKRRILPLDGLDSLLSLEFQGLELRFEGLRALG</sequence>
<gene>
    <name evidence="1" type="ORF">HPP92_019626</name>
</gene>
<protein>
    <submittedName>
        <fullName evidence="1">Uncharacterized protein</fullName>
    </submittedName>
</protein>
<organism evidence="1 2">
    <name type="scientific">Vanilla planifolia</name>
    <name type="common">Vanilla</name>
    <dbReference type="NCBI Taxonomy" id="51239"/>
    <lineage>
        <taxon>Eukaryota</taxon>
        <taxon>Viridiplantae</taxon>
        <taxon>Streptophyta</taxon>
        <taxon>Embryophyta</taxon>
        <taxon>Tracheophyta</taxon>
        <taxon>Spermatophyta</taxon>
        <taxon>Magnoliopsida</taxon>
        <taxon>Liliopsida</taxon>
        <taxon>Asparagales</taxon>
        <taxon>Orchidaceae</taxon>
        <taxon>Vanilloideae</taxon>
        <taxon>Vanilleae</taxon>
        <taxon>Vanilla</taxon>
    </lineage>
</organism>
<dbReference type="EMBL" id="JADCNM010000010">
    <property type="protein sequence ID" value="KAG0465462.1"/>
    <property type="molecule type" value="Genomic_DNA"/>
</dbReference>
<reference evidence="1 2" key="1">
    <citation type="journal article" date="2020" name="Nat. Food">
        <title>A phased Vanilla planifolia genome enables genetic improvement of flavour and production.</title>
        <authorList>
            <person name="Hasing T."/>
            <person name="Tang H."/>
            <person name="Brym M."/>
            <person name="Khazi F."/>
            <person name="Huang T."/>
            <person name="Chambers A.H."/>
        </authorList>
    </citation>
    <scope>NUCLEOTIDE SEQUENCE [LARGE SCALE GENOMIC DNA]</scope>
    <source>
        <tissue evidence="1">Leaf</tissue>
    </source>
</reference>
<comment type="caution">
    <text evidence="1">The sequence shown here is derived from an EMBL/GenBank/DDBJ whole genome shotgun (WGS) entry which is preliminary data.</text>
</comment>
<evidence type="ECO:0000313" key="1">
    <source>
        <dbReference type="EMBL" id="KAG0465462.1"/>
    </source>
</evidence>
<name>A0A835QCT6_VANPL</name>
<evidence type="ECO:0000313" key="2">
    <source>
        <dbReference type="Proteomes" id="UP000639772"/>
    </source>
</evidence>